<evidence type="ECO:0000313" key="1">
    <source>
        <dbReference type="EMBL" id="AVO22854.1"/>
    </source>
</evidence>
<keyword evidence="2" id="KW-1185">Reference proteome</keyword>
<name>A0A2P1JU19_9CAUD</name>
<sequence length="157" mass="17833">MKFAGYFELKGPPPKEGENDYRRWVQLSGSTFTMGTRPLYGEEDVLVLGDPAPLQIVAAANKYVYHRTREGGMELYPCEVIICGHRHYDMVMRSQLDIIKRAGFDLARTDHVQGFIDNRGNFHDRKAALIIATAAGQINRVRAKTPPEDQLFSEDLY</sequence>
<dbReference type="Proteomes" id="UP000242372">
    <property type="component" value="Segment"/>
</dbReference>
<organism evidence="1 2">
    <name type="scientific">Erwinia phage vB_EamM-Bue1</name>
    <dbReference type="NCBI Taxonomy" id="2099338"/>
    <lineage>
        <taxon>Viruses</taxon>
        <taxon>Duplodnaviria</taxon>
        <taxon>Heunggongvirae</taxon>
        <taxon>Uroviricota</taxon>
        <taxon>Caudoviricetes</taxon>
        <taxon>Pantevenvirales</taxon>
        <taxon>Ackermannviridae</taxon>
        <taxon>Nezavisimistyvirus</taxon>
        <taxon>Nezavisimistyvirus bue1</taxon>
    </lineage>
</organism>
<dbReference type="Pfam" id="PF26092">
    <property type="entry name" value="T4_Y16D"/>
    <property type="match status" value="1"/>
</dbReference>
<dbReference type="EMBL" id="MG973030">
    <property type="protein sequence ID" value="AVO22854.1"/>
    <property type="molecule type" value="Genomic_DNA"/>
</dbReference>
<dbReference type="RefSeq" id="YP_009837610.1">
    <property type="nucleotide sequence ID" value="NC_048702.1"/>
</dbReference>
<reference evidence="1 2" key="1">
    <citation type="submission" date="2018-02" db="EMBL/GenBank/DDBJ databases">
        <title>Complete Genome Sequences of Erwinia amylovora Phages vB_EamP-S2 and vB_EamM-Bue1.</title>
        <authorList>
            <person name="Knecht L.E."/>
        </authorList>
    </citation>
    <scope>NUCLEOTIDE SEQUENCE [LARGE SCALE GENOMIC DNA]</scope>
</reference>
<dbReference type="InterPro" id="IPR058630">
    <property type="entry name" value="T4_Y16D"/>
</dbReference>
<protein>
    <submittedName>
        <fullName evidence="1">Uncharacterized protein</fullName>
    </submittedName>
</protein>
<dbReference type="GeneID" id="55607803"/>
<evidence type="ECO:0000313" key="2">
    <source>
        <dbReference type="Proteomes" id="UP000242372"/>
    </source>
</evidence>
<dbReference type="KEGG" id="vg:55607803"/>
<proteinExistence type="predicted"/>
<accession>A0A2P1JU19</accession>